<gene>
    <name evidence="5" type="ORF">A0123_00979</name>
</gene>
<dbReference type="Proteomes" id="UP000077786">
    <property type="component" value="Unassembled WGS sequence"/>
</dbReference>
<protein>
    <submittedName>
        <fullName evidence="5">Family 2 glycosyl transferase</fullName>
    </submittedName>
</protein>
<keyword evidence="3 5" id="KW-0808">Transferase</keyword>
<sequence>MRVGIAILSYKRCDITRHTIEQVQRHTKADHELIVVDDGSPDNTQNMLEELGVAYIRGPNCGVVWNKNRAIYYLHEMRHCDVVILLEEDTFPMEDGWEQAWIDGAKRWGHVNLAPSHWPLNDRIGGTGTVSNPIISRYVTGQCCSFSREALSVVGYLDTRFRGYGHAHVEHTTRFLRAGWGGYIKSGRDHNFYLIRSPLKVTCLDKPPPVADYSKNGDVFNSIRHDHIHRWCWRDEEEMAVFHTSFSTLSRSGIPVPTISKRQWFLSDNTDQNLVWDPETQVVISTPDKKDERPRVIATVSGETVQFKVLRDQTFWMTWEQPGEALLKEKRSEAATFKLIYGKNGGVGFFYNGLFLCTDHNFNDHIVLSRPEMKNWEVFHFSGFSDLEQPNNNPMRSDRIQDWPL</sequence>
<evidence type="ECO:0000256" key="2">
    <source>
        <dbReference type="ARBA" id="ARBA00022676"/>
    </source>
</evidence>
<dbReference type="InterPro" id="IPR029044">
    <property type="entry name" value="Nucleotide-diphossugar_trans"/>
</dbReference>
<feature type="domain" description="Glycosyltransferase 2-like" evidence="4">
    <location>
        <begin position="5"/>
        <end position="98"/>
    </location>
</feature>
<dbReference type="Gene3D" id="3.90.550.10">
    <property type="entry name" value="Spore Coat Polysaccharide Biosynthesis Protein SpsA, Chain A"/>
    <property type="match status" value="1"/>
</dbReference>
<dbReference type="PANTHER" id="PTHR43179">
    <property type="entry name" value="RHAMNOSYLTRANSFERASE WBBL"/>
    <property type="match status" value="1"/>
</dbReference>
<dbReference type="GO" id="GO:0016757">
    <property type="term" value="F:glycosyltransferase activity"/>
    <property type="evidence" value="ECO:0007669"/>
    <property type="project" value="UniProtKB-KW"/>
</dbReference>
<dbReference type="InterPro" id="IPR001173">
    <property type="entry name" value="Glyco_trans_2-like"/>
</dbReference>
<proteinExistence type="inferred from homology"/>
<comment type="similarity">
    <text evidence="1">Belongs to the glycosyltransferase 2 family.</text>
</comment>
<name>A0A1B6VM23_9PROT</name>
<evidence type="ECO:0000259" key="4">
    <source>
        <dbReference type="Pfam" id="PF00535"/>
    </source>
</evidence>
<organism evidence="5 6">
    <name type="scientific">Gluconobacter cerinus</name>
    <dbReference type="NCBI Taxonomy" id="38307"/>
    <lineage>
        <taxon>Bacteria</taxon>
        <taxon>Pseudomonadati</taxon>
        <taxon>Pseudomonadota</taxon>
        <taxon>Alphaproteobacteria</taxon>
        <taxon>Acetobacterales</taxon>
        <taxon>Acetobacteraceae</taxon>
        <taxon>Gluconobacter</taxon>
    </lineage>
</organism>
<evidence type="ECO:0000256" key="3">
    <source>
        <dbReference type="ARBA" id="ARBA00022679"/>
    </source>
</evidence>
<evidence type="ECO:0000313" key="5">
    <source>
        <dbReference type="EMBL" id="OAJ68275.1"/>
    </source>
</evidence>
<dbReference type="AlphaFoldDB" id="A0A1B6VM23"/>
<dbReference type="RefSeq" id="WP_083956258.1">
    <property type="nucleotide sequence ID" value="NZ_LUTU01000005.1"/>
</dbReference>
<evidence type="ECO:0000256" key="1">
    <source>
        <dbReference type="ARBA" id="ARBA00006739"/>
    </source>
</evidence>
<evidence type="ECO:0000313" key="6">
    <source>
        <dbReference type="Proteomes" id="UP000077786"/>
    </source>
</evidence>
<dbReference type="PANTHER" id="PTHR43179:SF12">
    <property type="entry name" value="GALACTOFURANOSYLTRANSFERASE GLFT2"/>
    <property type="match status" value="1"/>
</dbReference>
<dbReference type="SUPFAM" id="SSF53448">
    <property type="entry name" value="Nucleotide-diphospho-sugar transferases"/>
    <property type="match status" value="1"/>
</dbReference>
<comment type="caution">
    <text evidence="5">The sequence shown here is derived from an EMBL/GenBank/DDBJ whole genome shotgun (WGS) entry which is preliminary data.</text>
</comment>
<reference evidence="5 6" key="1">
    <citation type="submission" date="2016-03" db="EMBL/GenBank/DDBJ databases">
        <title>Draft genome sequence of Gluconobacter cerinus strain CECT 9110.</title>
        <authorList>
            <person name="Sainz F."/>
            <person name="Mas A."/>
            <person name="Torija M.J."/>
        </authorList>
    </citation>
    <scope>NUCLEOTIDE SEQUENCE [LARGE SCALE GENOMIC DNA]</scope>
    <source>
        <strain evidence="5 6">CECT 9110</strain>
    </source>
</reference>
<dbReference type="OrthoDB" id="7989229at2"/>
<dbReference type="EMBL" id="LUTU01000005">
    <property type="protein sequence ID" value="OAJ68275.1"/>
    <property type="molecule type" value="Genomic_DNA"/>
</dbReference>
<keyword evidence="2" id="KW-0328">Glycosyltransferase</keyword>
<dbReference type="PATRIC" id="fig|38307.3.peg.1009"/>
<dbReference type="Pfam" id="PF00535">
    <property type="entry name" value="Glycos_transf_2"/>
    <property type="match status" value="1"/>
</dbReference>
<accession>A0A1B6VM23</accession>